<feature type="region of interest" description="Disordered" evidence="1">
    <location>
        <begin position="134"/>
        <end position="153"/>
    </location>
</feature>
<dbReference type="AlphaFoldDB" id="A0A7R9VZX7"/>
<accession>A0A7R9VZX7</accession>
<reference evidence="3" key="1">
    <citation type="submission" date="2021-01" db="EMBL/GenBank/DDBJ databases">
        <authorList>
            <person name="Corre E."/>
            <person name="Pelletier E."/>
            <person name="Niang G."/>
            <person name="Scheremetjew M."/>
            <person name="Finn R."/>
            <person name="Kale V."/>
            <person name="Holt S."/>
            <person name="Cochrane G."/>
            <person name="Meng A."/>
            <person name="Brown T."/>
            <person name="Cohen L."/>
        </authorList>
    </citation>
    <scope>NUCLEOTIDE SEQUENCE</scope>
    <source>
        <strain evidence="3">CCMP147</strain>
    </source>
</reference>
<evidence type="ECO:0000256" key="1">
    <source>
        <dbReference type="SAM" id="MobiDB-lite"/>
    </source>
</evidence>
<evidence type="ECO:0000313" key="3">
    <source>
        <dbReference type="EMBL" id="CAD8309277.1"/>
    </source>
</evidence>
<proteinExistence type="predicted"/>
<name>A0A7R9VZX7_9STRA</name>
<sequence length="240" mass="27821">MKVYAHALSFLVLFSTILVAEGEVDKKIRGHEERGAKPNKLFPQELEGKDSRELYYYPETCQNSYCYNPCNKYYGGYGGRKLESEVPEDTKKDDNARELYYYGDNYHPHCYFYGYYGKRRLEEVEGQEEIEGFEGNDHPRQLQGGMPEEVGKPEAMPEAMPEAEGMDPASIEDLEGYYSYKYNQKFIQCLPNGGCVVKPCPAWLWWDDCASVCNYPGAVLYKIYYGKINYYGECVHSYYD</sequence>
<gene>
    <name evidence="3" type="ORF">TDUB1175_LOCUS9241</name>
</gene>
<evidence type="ECO:0000256" key="2">
    <source>
        <dbReference type="SAM" id="SignalP"/>
    </source>
</evidence>
<feature type="signal peptide" evidence="2">
    <location>
        <begin position="1"/>
        <end position="22"/>
    </location>
</feature>
<keyword evidence="2" id="KW-0732">Signal</keyword>
<feature type="chain" id="PRO_5030554813" description="ShKT domain-containing protein" evidence="2">
    <location>
        <begin position="23"/>
        <end position="240"/>
    </location>
</feature>
<protein>
    <recommendedName>
        <fullName evidence="4">ShKT domain-containing protein</fullName>
    </recommendedName>
</protein>
<organism evidence="3">
    <name type="scientific">Pseudictyota dubia</name>
    <dbReference type="NCBI Taxonomy" id="2749911"/>
    <lineage>
        <taxon>Eukaryota</taxon>
        <taxon>Sar</taxon>
        <taxon>Stramenopiles</taxon>
        <taxon>Ochrophyta</taxon>
        <taxon>Bacillariophyta</taxon>
        <taxon>Mediophyceae</taxon>
        <taxon>Biddulphiophycidae</taxon>
        <taxon>Eupodiscales</taxon>
        <taxon>Odontellaceae</taxon>
        <taxon>Pseudictyota</taxon>
    </lineage>
</organism>
<evidence type="ECO:0008006" key="4">
    <source>
        <dbReference type="Google" id="ProtNLM"/>
    </source>
</evidence>
<dbReference type="EMBL" id="HBED01018515">
    <property type="protein sequence ID" value="CAD8309277.1"/>
    <property type="molecule type" value="Transcribed_RNA"/>
</dbReference>